<dbReference type="CDD" id="cd01347">
    <property type="entry name" value="ligand_gated_channel"/>
    <property type="match status" value="1"/>
</dbReference>
<comment type="caution">
    <text evidence="18">The sequence shown here is derived from an EMBL/GenBank/DDBJ whole genome shotgun (WGS) entry which is preliminary data.</text>
</comment>
<comment type="subcellular location">
    <subcellularLocation>
        <location evidence="1 14">Cell outer membrane</location>
        <topology evidence="1 14">Multi-pass membrane protein</topology>
    </subcellularLocation>
</comment>
<dbReference type="OrthoDB" id="9760333at2"/>
<feature type="signal peptide" evidence="16">
    <location>
        <begin position="1"/>
        <end position="25"/>
    </location>
</feature>
<evidence type="ECO:0000256" key="7">
    <source>
        <dbReference type="ARBA" id="ARBA00022729"/>
    </source>
</evidence>
<reference evidence="18 19" key="1">
    <citation type="submission" date="2017-04" db="EMBL/GenBank/DDBJ databases">
        <title>Kefir bacterial isolates.</title>
        <authorList>
            <person name="Kim Y."/>
            <person name="Blasche S."/>
            <person name="Patil K.R."/>
        </authorList>
    </citation>
    <scope>NUCLEOTIDE SEQUENCE [LARGE SCALE GENOMIC DNA]</scope>
    <source>
        <strain evidence="18 19">KR-2</strain>
    </source>
</reference>
<sequence>MEPSPSPRRPFTASIFLLGATTALTAVMIETANAQTSVSTSSSSATVSAQAVNFDIPAGKLSSALVAFSTQAHVPLSSQTPTLAGKMSSGLRGQFTPSAALSHILSGSGLSYRVVGNNAFQVVPASNATNITLGPVRVGGTITQQDPTGPGVGYVATNTMSGTKTDTPITEIPNSIYVVTKQLMQDQQPQNVQQALRYTPGVYAETYGTGGNGSAYGAQSGITQRGFNSTQFVDGLMTYSASAGETAFLERIEAVNGPASVMYGQVNPGGMIAMDLKKPTETPLHQVSLGFGNWGRYEATFDVSDKITKSGDVRYRVAGIGVTQGTQTNYLDYHRVGIMPSITWDIDRKTSLTLLGMYMYTPGDGVSEGYPLTGTLLSNGYPKISRSLFIGIPGLNKNSQKDAMFEYQFKHEFNKYVNFSQVYRWEQSYYDVKSSYYSYAPSDSEVEVGPWVRQQQNTTSALDTRIFGKIDTGPLKHTWVVGSDFRTFNMPEYLAYDFGSTDIINIYNPHSSYGNMEYCFDYKNPNCTVNVSNRKNNWFQEGVYFQDQIKWKNLSILIGGRQDWVNYNYSRVRYSTAGNIVTNGAPQPQSAFTWRAGIIYKFDFGLSPYFSYSTSFVPQIGSTDYLGNAFAPLTGKQLEAGLKYKIPGRDVLLTASAFRINEDHYLIDDLVHTGYSTDGGRVRSQGFEVSANANISRDLRVVASYSYTDMRFAKTNQTAQRFDPYTGSNYGGAVSESGMSVPYVPRNMFSVFADYTLPRNIMRGFGLNWGMRYVGSTYIDNVESFKTPAYILFDVGAHYDFGESSPILKGLKAQLAISNLTNKYYVTACGTTECYLGQGRRVYGNLTYNW</sequence>
<dbReference type="Pfam" id="PF07715">
    <property type="entry name" value="Plug"/>
    <property type="match status" value="1"/>
</dbReference>
<dbReference type="Gene3D" id="3.55.50.30">
    <property type="match status" value="1"/>
</dbReference>
<evidence type="ECO:0000259" key="17">
    <source>
        <dbReference type="SMART" id="SM00965"/>
    </source>
</evidence>
<dbReference type="EMBL" id="NDFP01000006">
    <property type="protein sequence ID" value="PAL26044.1"/>
    <property type="molecule type" value="Genomic_DNA"/>
</dbReference>
<feature type="chain" id="PRO_5012831572" evidence="16">
    <location>
        <begin position="26"/>
        <end position="850"/>
    </location>
</feature>
<proteinExistence type="inferred from homology"/>
<evidence type="ECO:0000256" key="9">
    <source>
        <dbReference type="ARBA" id="ARBA00023065"/>
    </source>
</evidence>
<evidence type="ECO:0000256" key="14">
    <source>
        <dbReference type="PROSITE-ProRule" id="PRU01360"/>
    </source>
</evidence>
<name>A0A270BMD2_9PROT</name>
<organism evidence="18 19">
    <name type="scientific">Acetobacter syzygii</name>
    <dbReference type="NCBI Taxonomy" id="146476"/>
    <lineage>
        <taxon>Bacteria</taxon>
        <taxon>Pseudomonadati</taxon>
        <taxon>Pseudomonadota</taxon>
        <taxon>Alphaproteobacteria</taxon>
        <taxon>Acetobacterales</taxon>
        <taxon>Acetobacteraceae</taxon>
        <taxon>Acetobacter</taxon>
    </lineage>
</organism>
<dbReference type="InterPro" id="IPR012910">
    <property type="entry name" value="Plug_dom"/>
</dbReference>
<dbReference type="InterPro" id="IPR036942">
    <property type="entry name" value="Beta-barrel_TonB_sf"/>
</dbReference>
<dbReference type="PANTHER" id="PTHR32552:SF68">
    <property type="entry name" value="FERRICHROME OUTER MEMBRANE TRANSPORTER_PHAGE RECEPTOR"/>
    <property type="match status" value="1"/>
</dbReference>
<dbReference type="InterPro" id="IPR011662">
    <property type="entry name" value="Secretin/TonB_short_N"/>
</dbReference>
<evidence type="ECO:0000256" key="13">
    <source>
        <dbReference type="ARBA" id="ARBA00023237"/>
    </source>
</evidence>
<evidence type="ECO:0000256" key="16">
    <source>
        <dbReference type="SAM" id="SignalP"/>
    </source>
</evidence>
<evidence type="ECO:0000256" key="11">
    <source>
        <dbReference type="ARBA" id="ARBA00023136"/>
    </source>
</evidence>
<keyword evidence="5" id="KW-0410">Iron transport</keyword>
<dbReference type="Gene3D" id="2.170.130.10">
    <property type="entry name" value="TonB-dependent receptor, plug domain"/>
    <property type="match status" value="1"/>
</dbReference>
<dbReference type="SMART" id="SM00965">
    <property type="entry name" value="STN"/>
    <property type="match status" value="1"/>
</dbReference>
<keyword evidence="9" id="KW-0406">Ion transport</keyword>
<evidence type="ECO:0000256" key="4">
    <source>
        <dbReference type="ARBA" id="ARBA00022452"/>
    </source>
</evidence>
<keyword evidence="13 14" id="KW-0998">Cell outer membrane</keyword>
<evidence type="ECO:0000256" key="10">
    <source>
        <dbReference type="ARBA" id="ARBA00023077"/>
    </source>
</evidence>
<protein>
    <submittedName>
        <fullName evidence="18">TonB-dependent siderophore receptor</fullName>
    </submittedName>
</protein>
<accession>A0A270BMD2</accession>
<keyword evidence="12 18" id="KW-0675">Receptor</keyword>
<evidence type="ECO:0000313" key="19">
    <source>
        <dbReference type="Proteomes" id="UP000216033"/>
    </source>
</evidence>
<dbReference type="Gene3D" id="2.40.170.20">
    <property type="entry name" value="TonB-dependent receptor, beta-barrel domain"/>
    <property type="match status" value="1"/>
</dbReference>
<dbReference type="GO" id="GO:0009279">
    <property type="term" value="C:cell outer membrane"/>
    <property type="evidence" value="ECO:0007669"/>
    <property type="project" value="UniProtKB-SubCell"/>
</dbReference>
<dbReference type="GO" id="GO:0015891">
    <property type="term" value="P:siderophore transport"/>
    <property type="evidence" value="ECO:0007669"/>
    <property type="project" value="InterPro"/>
</dbReference>
<dbReference type="InterPro" id="IPR039426">
    <property type="entry name" value="TonB-dep_rcpt-like"/>
</dbReference>
<comment type="similarity">
    <text evidence="2 14 15">Belongs to the TonB-dependent receptor family.</text>
</comment>
<dbReference type="Pfam" id="PF00593">
    <property type="entry name" value="TonB_dep_Rec_b-barrel"/>
    <property type="match status" value="1"/>
</dbReference>
<keyword evidence="6 14" id="KW-0812">Transmembrane</keyword>
<evidence type="ECO:0000313" key="18">
    <source>
        <dbReference type="EMBL" id="PAL26044.1"/>
    </source>
</evidence>
<keyword evidence="11 14" id="KW-0472">Membrane</keyword>
<dbReference type="SUPFAM" id="SSF56935">
    <property type="entry name" value="Porins"/>
    <property type="match status" value="1"/>
</dbReference>
<feature type="domain" description="Secretin/TonB short N-terminal" evidence="17">
    <location>
        <begin position="64"/>
        <end position="125"/>
    </location>
</feature>
<dbReference type="InterPro" id="IPR037066">
    <property type="entry name" value="Plug_dom_sf"/>
</dbReference>
<evidence type="ECO:0000256" key="15">
    <source>
        <dbReference type="RuleBase" id="RU003357"/>
    </source>
</evidence>
<evidence type="ECO:0000256" key="6">
    <source>
        <dbReference type="ARBA" id="ARBA00022692"/>
    </source>
</evidence>
<dbReference type="GO" id="GO:0038023">
    <property type="term" value="F:signaling receptor activity"/>
    <property type="evidence" value="ECO:0007669"/>
    <property type="project" value="InterPro"/>
</dbReference>
<evidence type="ECO:0000256" key="1">
    <source>
        <dbReference type="ARBA" id="ARBA00004571"/>
    </source>
</evidence>
<dbReference type="InterPro" id="IPR010105">
    <property type="entry name" value="TonB_sidphr_rcpt"/>
</dbReference>
<keyword evidence="10 15" id="KW-0798">TonB box</keyword>
<dbReference type="Proteomes" id="UP000216033">
    <property type="component" value="Unassembled WGS sequence"/>
</dbReference>
<dbReference type="AlphaFoldDB" id="A0A270BMD2"/>
<keyword evidence="4 14" id="KW-1134">Transmembrane beta strand</keyword>
<keyword evidence="3 14" id="KW-0813">Transport</keyword>
<evidence type="ECO:0000256" key="8">
    <source>
        <dbReference type="ARBA" id="ARBA00023004"/>
    </source>
</evidence>
<dbReference type="InterPro" id="IPR000531">
    <property type="entry name" value="Beta-barrel_TonB"/>
</dbReference>
<dbReference type="PROSITE" id="PS52016">
    <property type="entry name" value="TONB_DEPENDENT_REC_3"/>
    <property type="match status" value="1"/>
</dbReference>
<keyword evidence="7 16" id="KW-0732">Signal</keyword>
<evidence type="ECO:0000256" key="3">
    <source>
        <dbReference type="ARBA" id="ARBA00022448"/>
    </source>
</evidence>
<dbReference type="PANTHER" id="PTHR32552">
    <property type="entry name" value="FERRICHROME IRON RECEPTOR-RELATED"/>
    <property type="match status" value="1"/>
</dbReference>
<dbReference type="GO" id="GO:0015344">
    <property type="term" value="F:siderophore uptake transmembrane transporter activity"/>
    <property type="evidence" value="ECO:0007669"/>
    <property type="project" value="TreeGrafter"/>
</dbReference>
<dbReference type="Pfam" id="PF07660">
    <property type="entry name" value="STN"/>
    <property type="match status" value="1"/>
</dbReference>
<keyword evidence="8" id="KW-0408">Iron</keyword>
<gene>
    <name evidence="18" type="ORF">B9K05_07800</name>
</gene>
<evidence type="ECO:0000256" key="12">
    <source>
        <dbReference type="ARBA" id="ARBA00023170"/>
    </source>
</evidence>
<dbReference type="NCBIfam" id="TIGR01783">
    <property type="entry name" value="TonB-siderophor"/>
    <property type="match status" value="1"/>
</dbReference>
<evidence type="ECO:0000256" key="5">
    <source>
        <dbReference type="ARBA" id="ARBA00022496"/>
    </source>
</evidence>
<keyword evidence="19" id="KW-1185">Reference proteome</keyword>
<evidence type="ECO:0000256" key="2">
    <source>
        <dbReference type="ARBA" id="ARBA00009810"/>
    </source>
</evidence>